<sequence>MVLPPSDPKPHELSPEPTALARDKAEKDSEMEEREPEVQSRRKSGRNSNQDDNLRQQESRNDDSNVQSSSRSDNLIENDDYNNVAEDSPNEQLNAIPQQLSVELGDDLYFSAAEGAVQPRNDSDNESDSFDQAQMPNYNQSTIIGGRADRLRKRKLQKGSKHLMSPYLNNPSATATVSRVRRLKLIRPPVGGSSLAHSAMPILTPHIPQPITNARTDTTVSITKPIPSISTPINQPLSSTSSASKSAFMAYIERLYNLIEDSQKTQFEEDIIRFAFDCKKRYDV</sequence>
<dbReference type="AlphaFoldDB" id="A0AA39H7G4"/>
<name>A0AA39H7G4_9BILA</name>
<feature type="compositionally biased region" description="Polar residues" evidence="1">
    <location>
        <begin position="64"/>
        <end position="75"/>
    </location>
</feature>
<comment type="caution">
    <text evidence="2">The sequence shown here is derived from an EMBL/GenBank/DDBJ whole genome shotgun (WGS) entry which is preliminary data.</text>
</comment>
<dbReference type="Proteomes" id="UP001175271">
    <property type="component" value="Unassembled WGS sequence"/>
</dbReference>
<evidence type="ECO:0000256" key="1">
    <source>
        <dbReference type="SAM" id="MobiDB-lite"/>
    </source>
</evidence>
<evidence type="ECO:0000313" key="3">
    <source>
        <dbReference type="Proteomes" id="UP001175271"/>
    </source>
</evidence>
<gene>
    <name evidence="2" type="ORF">QR680_002968</name>
</gene>
<proteinExistence type="predicted"/>
<feature type="compositionally biased region" description="Basic and acidic residues" evidence="1">
    <location>
        <begin position="52"/>
        <end position="63"/>
    </location>
</feature>
<evidence type="ECO:0000313" key="2">
    <source>
        <dbReference type="EMBL" id="KAK0399267.1"/>
    </source>
</evidence>
<dbReference type="EMBL" id="JAUCMV010000005">
    <property type="protein sequence ID" value="KAK0399267.1"/>
    <property type="molecule type" value="Genomic_DNA"/>
</dbReference>
<feature type="region of interest" description="Disordered" evidence="1">
    <location>
        <begin position="1"/>
        <end position="89"/>
    </location>
</feature>
<accession>A0AA39H7G4</accession>
<organism evidence="2 3">
    <name type="scientific">Steinernema hermaphroditum</name>
    <dbReference type="NCBI Taxonomy" id="289476"/>
    <lineage>
        <taxon>Eukaryota</taxon>
        <taxon>Metazoa</taxon>
        <taxon>Ecdysozoa</taxon>
        <taxon>Nematoda</taxon>
        <taxon>Chromadorea</taxon>
        <taxon>Rhabditida</taxon>
        <taxon>Tylenchina</taxon>
        <taxon>Panagrolaimomorpha</taxon>
        <taxon>Strongyloidoidea</taxon>
        <taxon>Steinernematidae</taxon>
        <taxon>Steinernema</taxon>
    </lineage>
</organism>
<keyword evidence="3" id="KW-1185">Reference proteome</keyword>
<reference evidence="2" key="1">
    <citation type="submission" date="2023-06" db="EMBL/GenBank/DDBJ databases">
        <title>Genomic analysis of the entomopathogenic nematode Steinernema hermaphroditum.</title>
        <authorList>
            <person name="Schwarz E.M."/>
            <person name="Heppert J.K."/>
            <person name="Baniya A."/>
            <person name="Schwartz H.T."/>
            <person name="Tan C.-H."/>
            <person name="Antoshechkin I."/>
            <person name="Sternberg P.W."/>
            <person name="Goodrich-Blair H."/>
            <person name="Dillman A.R."/>
        </authorList>
    </citation>
    <scope>NUCLEOTIDE SEQUENCE</scope>
    <source>
        <strain evidence="2">PS9179</strain>
        <tissue evidence="2">Whole animal</tissue>
    </source>
</reference>
<protein>
    <submittedName>
        <fullName evidence="2">Uncharacterized protein</fullName>
    </submittedName>
</protein>